<sequence length="108" mass="12001">MAAAFLAGRGWEILHRNYRIGHREIDLVARSGEVVAFVEVKTRGGLGYGHPLYAITRAKRREIQQVAQAWIDNHGAPGDTYRFDAIGILLPVGGEPVIEHVEDAWRLG</sequence>
<dbReference type="GO" id="GO:0003676">
    <property type="term" value="F:nucleic acid binding"/>
    <property type="evidence" value="ECO:0007669"/>
    <property type="project" value="InterPro"/>
</dbReference>
<dbReference type="Pfam" id="PF02021">
    <property type="entry name" value="UPF0102"/>
    <property type="match status" value="1"/>
</dbReference>
<keyword evidence="2" id="KW-0378">Hydrolase</keyword>
<keyword evidence="2" id="KW-0540">Nuclease</keyword>
<reference evidence="2 3" key="1">
    <citation type="submission" date="2020-08" db="EMBL/GenBank/DDBJ databases">
        <title>Genomic Encyclopedia of Type Strains, Phase IV (KMG-IV): sequencing the most valuable type-strain genomes for metagenomic binning, comparative biology and taxonomic classification.</title>
        <authorList>
            <person name="Goeker M."/>
        </authorList>
    </citation>
    <scope>NUCLEOTIDE SEQUENCE [LARGE SCALE GENOMIC DNA]</scope>
    <source>
        <strain evidence="2 3">DSM 29007</strain>
    </source>
</reference>
<dbReference type="NCBIfam" id="NF009154">
    <property type="entry name" value="PRK12497.3-3"/>
    <property type="match status" value="1"/>
</dbReference>
<dbReference type="InterPro" id="IPR011856">
    <property type="entry name" value="tRNA_endonuc-like_dom_sf"/>
</dbReference>
<keyword evidence="2" id="KW-0255">Endonuclease</keyword>
<gene>
    <name evidence="2" type="ORF">HNQ61_001810</name>
</gene>
<dbReference type="Proteomes" id="UP000582837">
    <property type="component" value="Unassembled WGS sequence"/>
</dbReference>
<comment type="similarity">
    <text evidence="1">Belongs to the UPF0102 family.</text>
</comment>
<dbReference type="Gene3D" id="3.40.1350.10">
    <property type="match status" value="1"/>
</dbReference>
<keyword evidence="3" id="KW-1185">Reference proteome</keyword>
<accession>A0A841GN06</accession>
<organism evidence="2 3">
    <name type="scientific">Longimicrobium terrae</name>
    <dbReference type="NCBI Taxonomy" id="1639882"/>
    <lineage>
        <taxon>Bacteria</taxon>
        <taxon>Pseudomonadati</taxon>
        <taxon>Gemmatimonadota</taxon>
        <taxon>Longimicrobiia</taxon>
        <taxon>Longimicrobiales</taxon>
        <taxon>Longimicrobiaceae</taxon>
        <taxon>Longimicrobium</taxon>
    </lineage>
</organism>
<proteinExistence type="inferred from homology"/>
<dbReference type="InterPro" id="IPR011335">
    <property type="entry name" value="Restrct_endonuc-II-like"/>
</dbReference>
<dbReference type="AlphaFoldDB" id="A0A841GN06"/>
<name>A0A841GN06_9BACT</name>
<dbReference type="InterPro" id="IPR003509">
    <property type="entry name" value="UPF0102_YraN-like"/>
</dbReference>
<dbReference type="PANTHER" id="PTHR34039:SF1">
    <property type="entry name" value="UPF0102 PROTEIN YRAN"/>
    <property type="match status" value="1"/>
</dbReference>
<protein>
    <submittedName>
        <fullName evidence="2">Putative endonuclease</fullName>
    </submittedName>
</protein>
<dbReference type="GO" id="GO:0004519">
    <property type="term" value="F:endonuclease activity"/>
    <property type="evidence" value="ECO:0007669"/>
    <property type="project" value="UniProtKB-KW"/>
</dbReference>
<dbReference type="SUPFAM" id="SSF52980">
    <property type="entry name" value="Restriction endonuclease-like"/>
    <property type="match status" value="1"/>
</dbReference>
<dbReference type="CDD" id="cd20736">
    <property type="entry name" value="PoNe_Nuclease"/>
    <property type="match status" value="1"/>
</dbReference>
<evidence type="ECO:0000256" key="1">
    <source>
        <dbReference type="ARBA" id="ARBA00006738"/>
    </source>
</evidence>
<dbReference type="EMBL" id="JACHIA010000004">
    <property type="protein sequence ID" value="MBB6070191.1"/>
    <property type="molecule type" value="Genomic_DNA"/>
</dbReference>
<comment type="caution">
    <text evidence="2">The sequence shown here is derived from an EMBL/GenBank/DDBJ whole genome shotgun (WGS) entry which is preliminary data.</text>
</comment>
<evidence type="ECO:0000313" key="2">
    <source>
        <dbReference type="EMBL" id="MBB6070191.1"/>
    </source>
</evidence>
<evidence type="ECO:0000313" key="3">
    <source>
        <dbReference type="Proteomes" id="UP000582837"/>
    </source>
</evidence>
<dbReference type="PANTHER" id="PTHR34039">
    <property type="entry name" value="UPF0102 PROTEIN YRAN"/>
    <property type="match status" value="1"/>
</dbReference>